<name>A0A366FEV0_9HYPH</name>
<evidence type="ECO:0000313" key="2">
    <source>
        <dbReference type="Proteomes" id="UP000253529"/>
    </source>
</evidence>
<accession>A0A366FEV0</accession>
<reference evidence="1 2" key="1">
    <citation type="submission" date="2018-06" db="EMBL/GenBank/DDBJ databases">
        <title>Genomic Encyclopedia of Type Strains, Phase IV (KMG-IV): sequencing the most valuable type-strain genomes for metagenomic binning, comparative biology and taxonomic classification.</title>
        <authorList>
            <person name="Goeker M."/>
        </authorList>
    </citation>
    <scope>NUCLEOTIDE SEQUENCE [LARGE SCALE GENOMIC DNA]</scope>
    <source>
        <strain evidence="1 2">DSM 24875</strain>
    </source>
</reference>
<dbReference type="Proteomes" id="UP000253529">
    <property type="component" value="Unassembled WGS sequence"/>
</dbReference>
<keyword evidence="2" id="KW-1185">Reference proteome</keyword>
<proteinExistence type="predicted"/>
<protein>
    <submittedName>
        <fullName evidence="1">Uncharacterized protein</fullName>
    </submittedName>
</protein>
<organism evidence="1 2">
    <name type="scientific">Roseiarcus fermentans</name>
    <dbReference type="NCBI Taxonomy" id="1473586"/>
    <lineage>
        <taxon>Bacteria</taxon>
        <taxon>Pseudomonadati</taxon>
        <taxon>Pseudomonadota</taxon>
        <taxon>Alphaproteobacteria</taxon>
        <taxon>Hyphomicrobiales</taxon>
        <taxon>Roseiarcaceae</taxon>
        <taxon>Roseiarcus</taxon>
    </lineage>
</organism>
<gene>
    <name evidence="1" type="ORF">DFR50_11484</name>
</gene>
<evidence type="ECO:0000313" key="1">
    <source>
        <dbReference type="EMBL" id="RBP12255.1"/>
    </source>
</evidence>
<comment type="caution">
    <text evidence="1">The sequence shown here is derived from an EMBL/GenBank/DDBJ whole genome shotgun (WGS) entry which is preliminary data.</text>
</comment>
<dbReference type="RefSeq" id="WP_113889886.1">
    <property type="nucleotide sequence ID" value="NZ_QNRK01000014.1"/>
</dbReference>
<sequence>MPDVKSAFAALRYLPCRTEGGEWLVVDQKRGDRAVLSCPDAGGAAVIAALMNGDLATLAGMAPEALASGRATLSDALLHPCGRPPICDATFPRL</sequence>
<dbReference type="EMBL" id="QNRK01000014">
    <property type="protein sequence ID" value="RBP12255.1"/>
    <property type="molecule type" value="Genomic_DNA"/>
</dbReference>
<dbReference type="AlphaFoldDB" id="A0A366FEV0"/>